<evidence type="ECO:0000256" key="3">
    <source>
        <dbReference type="ARBA" id="ARBA00023004"/>
    </source>
</evidence>
<dbReference type="Proteomes" id="UP001074446">
    <property type="component" value="Unassembled WGS sequence"/>
</dbReference>
<proteinExistence type="predicted"/>
<evidence type="ECO:0000256" key="2">
    <source>
        <dbReference type="ARBA" id="ARBA00022723"/>
    </source>
</evidence>
<dbReference type="AlphaFoldDB" id="A0A9E4ZW68"/>
<evidence type="ECO:0000313" key="6">
    <source>
        <dbReference type="EMBL" id="MCZ3365226.1"/>
    </source>
</evidence>
<feature type="domain" description="4Fe-4S ferredoxin-type" evidence="5">
    <location>
        <begin position="25"/>
        <end position="56"/>
    </location>
</feature>
<evidence type="ECO:0000313" key="8">
    <source>
        <dbReference type="Proteomes" id="UP001068021"/>
    </source>
</evidence>
<dbReference type="PANTHER" id="PTHR43687">
    <property type="entry name" value="ADENYLYLSULFATE REDUCTASE, BETA SUBUNIT"/>
    <property type="match status" value="1"/>
</dbReference>
<sequence>MSIRSAAARFHRMFNQRQKFGIPRVAAVVNPDKCTCCALCKSTCPFLFNAIQVDKFNGVSIEAEKCAGCGRCEKACRTNAIKVVNQNTGNEFIEINTFKARMR</sequence>
<keyword evidence="8" id="KW-1185">Reference proteome</keyword>
<dbReference type="RefSeq" id="WP_052375788.1">
    <property type="nucleotide sequence ID" value="NZ_JAPVER010000018.1"/>
</dbReference>
<dbReference type="PANTHER" id="PTHR43687:SF1">
    <property type="entry name" value="FERREDOXIN III"/>
    <property type="match status" value="1"/>
</dbReference>
<name>A0A9E4ZW68_9EURY</name>
<keyword evidence="2" id="KW-0479">Metal-binding</keyword>
<feature type="domain" description="4Fe-4S ferredoxin-type" evidence="5">
    <location>
        <begin position="57"/>
        <end position="86"/>
    </location>
</feature>
<evidence type="ECO:0000256" key="1">
    <source>
        <dbReference type="ARBA" id="ARBA00022485"/>
    </source>
</evidence>
<gene>
    <name evidence="7" type="ORF">O3H35_10090</name>
    <name evidence="6" type="ORF">O3H54_04970</name>
</gene>
<dbReference type="GO" id="GO:0046872">
    <property type="term" value="F:metal ion binding"/>
    <property type="evidence" value="ECO:0007669"/>
    <property type="project" value="UniProtKB-KW"/>
</dbReference>
<dbReference type="Pfam" id="PF00037">
    <property type="entry name" value="Fer4"/>
    <property type="match status" value="1"/>
</dbReference>
<dbReference type="PROSITE" id="PS00198">
    <property type="entry name" value="4FE4S_FER_1"/>
    <property type="match status" value="1"/>
</dbReference>
<comment type="caution">
    <text evidence="6">The sequence shown here is derived from an EMBL/GenBank/DDBJ whole genome shotgun (WGS) entry which is preliminary data.</text>
</comment>
<evidence type="ECO:0000259" key="5">
    <source>
        <dbReference type="PROSITE" id="PS51379"/>
    </source>
</evidence>
<accession>A0A9E4ZW68</accession>
<evidence type="ECO:0000256" key="4">
    <source>
        <dbReference type="ARBA" id="ARBA00023014"/>
    </source>
</evidence>
<keyword evidence="1" id="KW-0004">4Fe-4S</keyword>
<evidence type="ECO:0000313" key="7">
    <source>
        <dbReference type="EMBL" id="MCZ3372981.1"/>
    </source>
</evidence>
<dbReference type="Proteomes" id="UP001068021">
    <property type="component" value="Unassembled WGS sequence"/>
</dbReference>
<keyword evidence="4" id="KW-0411">Iron-sulfur</keyword>
<dbReference type="EMBL" id="JAPVES010000030">
    <property type="protein sequence ID" value="MCZ3372981.1"/>
    <property type="molecule type" value="Genomic_DNA"/>
</dbReference>
<protein>
    <submittedName>
        <fullName evidence="6">4Fe-4S binding protein</fullName>
    </submittedName>
</protein>
<reference evidence="6" key="1">
    <citation type="submission" date="2022-12" db="EMBL/GenBank/DDBJ databases">
        <title>Reclassification of two methanogenic archaea species isolated from the Kolyma lowland permafrost.</title>
        <authorList>
            <person name="Trubitsyn V.E."/>
            <person name="Rivkina E.M."/>
            <person name="Shcherbakova V.A."/>
        </authorList>
    </citation>
    <scope>NUCLEOTIDE SEQUENCE</scope>
    <source>
        <strain evidence="6">M2</strain>
        <strain evidence="7">MK4</strain>
    </source>
</reference>
<dbReference type="GO" id="GO:0051539">
    <property type="term" value="F:4 iron, 4 sulfur cluster binding"/>
    <property type="evidence" value="ECO:0007669"/>
    <property type="project" value="UniProtKB-KW"/>
</dbReference>
<dbReference type="PROSITE" id="PS51379">
    <property type="entry name" value="4FE4S_FER_2"/>
    <property type="match status" value="2"/>
</dbReference>
<dbReference type="SUPFAM" id="SSF54862">
    <property type="entry name" value="4Fe-4S ferredoxins"/>
    <property type="match status" value="1"/>
</dbReference>
<dbReference type="InterPro" id="IPR017900">
    <property type="entry name" value="4Fe4S_Fe_S_CS"/>
</dbReference>
<dbReference type="EMBL" id="JAPVER010000018">
    <property type="protein sequence ID" value="MCZ3365226.1"/>
    <property type="molecule type" value="Genomic_DNA"/>
</dbReference>
<keyword evidence="3" id="KW-0408">Iron</keyword>
<dbReference type="InterPro" id="IPR017896">
    <property type="entry name" value="4Fe4S_Fe-S-bd"/>
</dbReference>
<dbReference type="Gene3D" id="3.30.70.20">
    <property type="match status" value="1"/>
</dbReference>
<dbReference type="InterPro" id="IPR050572">
    <property type="entry name" value="Fe-S_Ferredoxin"/>
</dbReference>
<organism evidence="6 8">
    <name type="scientific">Methanobacterium veterum</name>
    <dbReference type="NCBI Taxonomy" id="408577"/>
    <lineage>
        <taxon>Archaea</taxon>
        <taxon>Methanobacteriati</taxon>
        <taxon>Methanobacteriota</taxon>
        <taxon>Methanomada group</taxon>
        <taxon>Methanobacteria</taxon>
        <taxon>Methanobacteriales</taxon>
        <taxon>Methanobacteriaceae</taxon>
        <taxon>Methanobacterium</taxon>
    </lineage>
</organism>
<dbReference type="GO" id="GO:0016491">
    <property type="term" value="F:oxidoreductase activity"/>
    <property type="evidence" value="ECO:0007669"/>
    <property type="project" value="UniProtKB-ARBA"/>
</dbReference>